<organism evidence="2 3">
    <name type="scientific">Liparis tanakae</name>
    <name type="common">Tanaka's snailfish</name>
    <dbReference type="NCBI Taxonomy" id="230148"/>
    <lineage>
        <taxon>Eukaryota</taxon>
        <taxon>Metazoa</taxon>
        <taxon>Chordata</taxon>
        <taxon>Craniata</taxon>
        <taxon>Vertebrata</taxon>
        <taxon>Euteleostomi</taxon>
        <taxon>Actinopterygii</taxon>
        <taxon>Neopterygii</taxon>
        <taxon>Teleostei</taxon>
        <taxon>Neoteleostei</taxon>
        <taxon>Acanthomorphata</taxon>
        <taxon>Eupercaria</taxon>
        <taxon>Perciformes</taxon>
        <taxon>Cottioidei</taxon>
        <taxon>Cottales</taxon>
        <taxon>Liparidae</taxon>
        <taxon>Liparis</taxon>
    </lineage>
</organism>
<evidence type="ECO:0000313" key="2">
    <source>
        <dbReference type="EMBL" id="TNN28237.1"/>
    </source>
</evidence>
<evidence type="ECO:0000313" key="3">
    <source>
        <dbReference type="Proteomes" id="UP000314294"/>
    </source>
</evidence>
<dbReference type="Proteomes" id="UP000314294">
    <property type="component" value="Unassembled WGS sequence"/>
</dbReference>
<keyword evidence="3" id="KW-1185">Reference proteome</keyword>
<feature type="compositionally biased region" description="Basic and acidic residues" evidence="1">
    <location>
        <begin position="158"/>
        <end position="171"/>
    </location>
</feature>
<feature type="region of interest" description="Disordered" evidence="1">
    <location>
        <begin position="130"/>
        <end position="171"/>
    </location>
</feature>
<dbReference type="AlphaFoldDB" id="A0A4Z2EH48"/>
<evidence type="ECO:0000256" key="1">
    <source>
        <dbReference type="SAM" id="MobiDB-lite"/>
    </source>
</evidence>
<gene>
    <name evidence="2" type="primary">MYOC_2</name>
    <name evidence="2" type="ORF">EYF80_061614</name>
</gene>
<feature type="region of interest" description="Disordered" evidence="1">
    <location>
        <begin position="1"/>
        <end position="22"/>
    </location>
</feature>
<feature type="compositionally biased region" description="Pro residues" evidence="1">
    <location>
        <begin position="139"/>
        <end position="155"/>
    </location>
</feature>
<protein>
    <submittedName>
        <fullName evidence="2">Myocilin</fullName>
    </submittedName>
</protein>
<name>A0A4Z2EH48_9TELE</name>
<proteinExistence type="predicted"/>
<dbReference type="EMBL" id="SRLO01007120">
    <property type="protein sequence ID" value="TNN28237.1"/>
    <property type="molecule type" value="Genomic_DNA"/>
</dbReference>
<reference evidence="2 3" key="1">
    <citation type="submission" date="2019-03" db="EMBL/GenBank/DDBJ databases">
        <title>First draft genome of Liparis tanakae, snailfish: a comprehensive survey of snailfish specific genes.</title>
        <authorList>
            <person name="Kim W."/>
            <person name="Song I."/>
            <person name="Jeong J.-H."/>
            <person name="Kim D."/>
            <person name="Kim S."/>
            <person name="Ryu S."/>
            <person name="Song J.Y."/>
            <person name="Lee S.K."/>
        </authorList>
    </citation>
    <scope>NUCLEOTIDE SEQUENCE [LARGE SCALE GENOMIC DNA]</scope>
    <source>
        <tissue evidence="2">Muscle</tissue>
    </source>
</reference>
<accession>A0A4Z2EH48</accession>
<sequence>MKGDTELLGSNETPGGRSGAEDRAALWRAEDRTGRCHYTFTVPAPAEAGCPQTGGGPEVEGLKARLSLLEVLVARLSGAGDAAAAGGAARSGLQEALDRTTGERNLLRGEKERLEQELEGLQRRVEEMRREAELQRSRPCPPQTPAVPPGPPPPDRAAGGERHTRTPHTDPHLHTYIYRNIYTYIYIYIYMCSSYSQFKDNCALFLFQCTITTHK</sequence>
<dbReference type="OrthoDB" id="8626508at2759"/>
<comment type="caution">
    <text evidence="2">The sequence shown here is derived from an EMBL/GenBank/DDBJ whole genome shotgun (WGS) entry which is preliminary data.</text>
</comment>